<dbReference type="AlphaFoldDB" id="A0A411HR07"/>
<comment type="subcellular location">
    <subcellularLocation>
        <location evidence="1 10">Cell membrane</location>
        <topology evidence="1 10">Multi-pass membrane protein</topology>
    </subcellularLocation>
</comment>
<evidence type="ECO:0000313" key="11">
    <source>
        <dbReference type="EMBL" id="QBB72942.1"/>
    </source>
</evidence>
<keyword evidence="7 10" id="KW-0472">Membrane</keyword>
<dbReference type="GO" id="GO:0007165">
    <property type="term" value="P:signal transduction"/>
    <property type="evidence" value="ECO:0007669"/>
    <property type="project" value="UniProtKB-KW"/>
</dbReference>
<keyword evidence="3 10" id="KW-0716">Sensory transduction</keyword>
<gene>
    <name evidence="11" type="primary">OR10</name>
</gene>
<dbReference type="InterPro" id="IPR004117">
    <property type="entry name" value="7tm6_olfct_rcpt"/>
</dbReference>
<comment type="similarity">
    <text evidence="10">Belongs to the insect chemoreceptor superfamily. Heteromeric odorant receptor channel (TC 1.A.69) family.</text>
</comment>
<reference evidence="11" key="1">
    <citation type="submission" date="2018-05" db="EMBL/GenBank/DDBJ databases">
        <title>Identification and expression analysis of candidate chemosensory receptors in the white-spotted flower chafer, Protaetia brevitarsis.</title>
        <authorList>
            <person name="Zhang T."/>
        </authorList>
    </citation>
    <scope>NUCLEOTIDE SEQUENCE</scope>
</reference>
<keyword evidence="6 10" id="KW-1133">Transmembrane helix</keyword>
<evidence type="ECO:0000256" key="10">
    <source>
        <dbReference type="RuleBase" id="RU351113"/>
    </source>
</evidence>
<keyword evidence="2" id="KW-1003">Cell membrane</keyword>
<keyword evidence="4 10" id="KW-0812">Transmembrane</keyword>
<name>A0A411HR07_PROBE</name>
<accession>A0A411HR07</accession>
<dbReference type="PANTHER" id="PTHR21137:SF35">
    <property type="entry name" value="ODORANT RECEPTOR 19A-RELATED"/>
    <property type="match status" value="1"/>
</dbReference>
<feature type="transmembrane region" description="Helical" evidence="10">
    <location>
        <begin position="55"/>
        <end position="75"/>
    </location>
</feature>
<feature type="transmembrane region" description="Helical" evidence="10">
    <location>
        <begin position="144"/>
        <end position="168"/>
    </location>
</feature>
<evidence type="ECO:0000256" key="5">
    <source>
        <dbReference type="ARBA" id="ARBA00022725"/>
    </source>
</evidence>
<proteinExistence type="evidence at transcript level"/>
<feature type="transmembrane region" description="Helical" evidence="10">
    <location>
        <begin position="292"/>
        <end position="310"/>
    </location>
</feature>
<dbReference type="PANTHER" id="PTHR21137">
    <property type="entry name" value="ODORANT RECEPTOR"/>
    <property type="match status" value="1"/>
</dbReference>
<evidence type="ECO:0000256" key="8">
    <source>
        <dbReference type="ARBA" id="ARBA00023170"/>
    </source>
</evidence>
<dbReference type="GO" id="GO:0004984">
    <property type="term" value="F:olfactory receptor activity"/>
    <property type="evidence" value="ECO:0007669"/>
    <property type="project" value="InterPro"/>
</dbReference>
<feature type="transmembrane region" description="Helical" evidence="10">
    <location>
        <begin position="322"/>
        <end position="342"/>
    </location>
</feature>
<evidence type="ECO:0000256" key="6">
    <source>
        <dbReference type="ARBA" id="ARBA00022989"/>
    </source>
</evidence>
<evidence type="ECO:0000256" key="7">
    <source>
        <dbReference type="ARBA" id="ARBA00023136"/>
    </source>
</evidence>
<evidence type="ECO:0000256" key="4">
    <source>
        <dbReference type="ARBA" id="ARBA00022692"/>
    </source>
</evidence>
<dbReference type="EMBL" id="MH324843">
    <property type="protein sequence ID" value="QBB72942.1"/>
    <property type="molecule type" value="mRNA"/>
</dbReference>
<evidence type="ECO:0000256" key="9">
    <source>
        <dbReference type="ARBA" id="ARBA00023224"/>
    </source>
</evidence>
<sequence>MSFWMKLHSLLVRCQILKDCAHFLGDSSKYVIVLSKLSLIVGNLWLKSFTKTRRIVFYIMITLSIVHHISILLYCGSYVRDVDSLSEVLPTLSLGLQVMNKISIIAGKSNQLDDLVKLILHDFWPSNVLGPKTDRRIAKATRRILTPIVLQSTFGVCYSICCVFLPIFKTQNLLLHQAWYPKGLDEHLIQKALQIMKSYTMNYLDCLTVTSFDLLYVAMCVNCSAQFRLLCGAIETLGTGKDRAMIWRITNKPTGGNEKEVARELLVICLEHHQKLIKVADEMNAIFGRGHFVQFCATLIAICSSFYNIVVQRSYTTIAFSLGYYLAHFWQFFVYCSASNYLSDWSTCVSDSAYNSNWYSKDSNNIRKCLTIMMLRSQKRLSMNAFGLFELNYVSFLMVMRFSFSLYTFLRTVAT</sequence>
<keyword evidence="5 10" id="KW-0552">Olfaction</keyword>
<dbReference type="GO" id="GO:0005549">
    <property type="term" value="F:odorant binding"/>
    <property type="evidence" value="ECO:0007669"/>
    <property type="project" value="InterPro"/>
</dbReference>
<evidence type="ECO:0000256" key="2">
    <source>
        <dbReference type="ARBA" id="ARBA00022475"/>
    </source>
</evidence>
<evidence type="ECO:0000256" key="1">
    <source>
        <dbReference type="ARBA" id="ARBA00004651"/>
    </source>
</evidence>
<feature type="transmembrane region" description="Helical" evidence="10">
    <location>
        <begin position="391"/>
        <end position="410"/>
    </location>
</feature>
<keyword evidence="8 10" id="KW-0675">Receptor</keyword>
<evidence type="ECO:0000256" key="3">
    <source>
        <dbReference type="ARBA" id="ARBA00022606"/>
    </source>
</evidence>
<comment type="caution">
    <text evidence="10">Lacks conserved residue(s) required for the propagation of feature annotation.</text>
</comment>
<organism evidence="11">
    <name type="scientific">Protaetia brevitarsis</name>
    <name type="common">White-spotted flower chafer beetle</name>
    <name type="synonym">Liocola brevitarsis</name>
    <dbReference type="NCBI Taxonomy" id="348688"/>
    <lineage>
        <taxon>Eukaryota</taxon>
        <taxon>Metazoa</taxon>
        <taxon>Ecdysozoa</taxon>
        <taxon>Arthropoda</taxon>
        <taxon>Hexapoda</taxon>
        <taxon>Insecta</taxon>
        <taxon>Pterygota</taxon>
        <taxon>Neoptera</taxon>
        <taxon>Endopterygota</taxon>
        <taxon>Coleoptera</taxon>
        <taxon>Polyphaga</taxon>
        <taxon>Scarabaeiformia</taxon>
        <taxon>Scarabaeidae</taxon>
        <taxon>Cetoniinae</taxon>
        <taxon>Protaetia</taxon>
        <taxon>Liocola</taxon>
    </lineage>
</organism>
<dbReference type="GO" id="GO:0005886">
    <property type="term" value="C:plasma membrane"/>
    <property type="evidence" value="ECO:0007669"/>
    <property type="project" value="UniProtKB-SubCell"/>
</dbReference>
<protein>
    <recommendedName>
        <fullName evidence="10">Odorant receptor</fullName>
    </recommendedName>
</protein>
<keyword evidence="9 10" id="KW-0807">Transducer</keyword>
<dbReference type="Pfam" id="PF02949">
    <property type="entry name" value="7tm_6"/>
    <property type="match status" value="1"/>
</dbReference>